<dbReference type="RefSeq" id="WP_156014861.1">
    <property type="nucleotide sequence ID" value="NZ_CP045484.1"/>
</dbReference>
<accession>A0A650CI22</accession>
<dbReference type="Proteomes" id="UP000582213">
    <property type="component" value="Unassembled WGS sequence"/>
</dbReference>
<evidence type="ECO:0000313" key="2">
    <source>
        <dbReference type="EMBL" id="QGR17378.1"/>
    </source>
</evidence>
<protein>
    <submittedName>
        <fullName evidence="2">Uncharacterized protein</fullName>
    </submittedName>
</protein>
<evidence type="ECO:0000313" key="1">
    <source>
        <dbReference type="EMBL" id="MBB5253604.1"/>
    </source>
</evidence>
<keyword evidence="3" id="KW-1185">Reference proteome</keyword>
<dbReference type="OrthoDB" id="39383at2157"/>
<reference evidence="1 4" key="2">
    <citation type="submission" date="2020-08" db="EMBL/GenBank/DDBJ databases">
        <title>Genomic Encyclopedia of Type Strains, Phase IV (KMG-IV): sequencing the most valuable type-strain genomes for metagenomic binning, comparative biology and taxonomic classification.</title>
        <authorList>
            <person name="Goeker M."/>
        </authorList>
    </citation>
    <scope>NUCLEOTIDE SEQUENCE [LARGE SCALE GENOMIC DNA]</scope>
    <source>
        <strain evidence="1 4">DSM 12421</strain>
    </source>
</reference>
<gene>
    <name evidence="2" type="ORF">D1869_09370</name>
    <name evidence="1" type="ORF">HNQ62_001373</name>
</gene>
<dbReference type="EMBL" id="JACHFY010000005">
    <property type="protein sequence ID" value="MBB5253604.1"/>
    <property type="molecule type" value="Genomic_DNA"/>
</dbReference>
<dbReference type="EMBL" id="CP045484">
    <property type="protein sequence ID" value="QGR17378.1"/>
    <property type="molecule type" value="Genomic_DNA"/>
</dbReference>
<sequence>MCLLRVINVTRPIISNDVILLKDEIFSRLRDEVYVRVLSSDKRDGEISKSYFYFIVDKLRKMGLLLDNAISFKVVIPYALNDKGGIVLKDGIIYITNKKQLIYFDMNDTTYICGNCSVILSCVQGLKQIAYELGIKIRDDNPNLAWYKILESIQRSLLEASMSLKLKLGDIPFGNRICCEEEEVKENESQINL</sequence>
<proteinExistence type="predicted"/>
<dbReference type="GeneID" id="42801451"/>
<reference evidence="2 3" key="1">
    <citation type="submission" date="2019-10" db="EMBL/GenBank/DDBJ databases">
        <title>Genome Sequences from Six Type Strain Members of the Archaeal Family Sulfolobaceae: Acidianus ambivalens, Acidianus infernus, Metallosphaera prunae, Stygiolobus azoricus, Sulfolobus metallicus, and Sulfurisphaera ohwakuensis.</title>
        <authorList>
            <person name="Counts J.A."/>
            <person name="Kelly R.M."/>
        </authorList>
    </citation>
    <scope>NUCLEOTIDE SEQUENCE [LARGE SCALE GENOMIC DNA]</scope>
    <source>
        <strain evidence="2 3">TA-1</strain>
    </source>
</reference>
<evidence type="ECO:0000313" key="3">
    <source>
        <dbReference type="Proteomes" id="UP000427373"/>
    </source>
</evidence>
<evidence type="ECO:0000313" key="4">
    <source>
        <dbReference type="Proteomes" id="UP000582213"/>
    </source>
</evidence>
<organism evidence="2 3">
    <name type="scientific">Sulfurisphaera ohwakuensis</name>
    <dbReference type="NCBI Taxonomy" id="69656"/>
    <lineage>
        <taxon>Archaea</taxon>
        <taxon>Thermoproteota</taxon>
        <taxon>Thermoprotei</taxon>
        <taxon>Sulfolobales</taxon>
        <taxon>Sulfolobaceae</taxon>
        <taxon>Sulfurisphaera</taxon>
    </lineage>
</organism>
<name>A0A650CI22_SULOH</name>
<dbReference type="AlphaFoldDB" id="A0A650CI22"/>
<dbReference type="KEGG" id="soh:D1869_09370"/>
<dbReference type="Proteomes" id="UP000427373">
    <property type="component" value="Chromosome"/>
</dbReference>